<sequence length="35" mass="4139">MLNKFRLNRRNFFVLIPLIKADKSAVVFCEDLTIL</sequence>
<keyword evidence="2" id="KW-1185">Reference proteome</keyword>
<accession>Q65VK1</accession>
<evidence type="ECO:0000313" key="1">
    <source>
        <dbReference type="EMBL" id="AAU37009.1"/>
    </source>
</evidence>
<gene>
    <name evidence="1" type="ordered locus">MS0402</name>
</gene>
<name>Q65VK1_MANSM</name>
<dbReference type="STRING" id="221988.MS0402"/>
<evidence type="ECO:0000313" key="2">
    <source>
        <dbReference type="Proteomes" id="UP000000607"/>
    </source>
</evidence>
<dbReference type="EMBL" id="AE016827">
    <property type="protein sequence ID" value="AAU37009.1"/>
    <property type="molecule type" value="Genomic_DNA"/>
</dbReference>
<proteinExistence type="predicted"/>
<organism evidence="1 2">
    <name type="scientific">Mannheimia succiniciproducens (strain KCTC 0769BP / MBEL55E)</name>
    <dbReference type="NCBI Taxonomy" id="221988"/>
    <lineage>
        <taxon>Bacteria</taxon>
        <taxon>Pseudomonadati</taxon>
        <taxon>Pseudomonadota</taxon>
        <taxon>Gammaproteobacteria</taxon>
        <taxon>Pasteurellales</taxon>
        <taxon>Pasteurellaceae</taxon>
        <taxon>Basfia</taxon>
    </lineage>
</organism>
<dbReference type="KEGG" id="msu:MS0402"/>
<dbReference type="AlphaFoldDB" id="Q65VK1"/>
<reference evidence="1 2" key="1">
    <citation type="journal article" date="2004" name="Nat. Biotechnol.">
        <title>The genome sequence of the capnophilic rumen bacterium Mannheimia succiniciproducens.</title>
        <authorList>
            <person name="Hong S.H."/>
            <person name="Kim J.S."/>
            <person name="Lee S.Y."/>
            <person name="In Y.H."/>
            <person name="Choi S.S."/>
            <person name="Rih J.-K."/>
            <person name="Kim C.H."/>
            <person name="Jeong H."/>
            <person name="Hur C.G."/>
            <person name="Kim J.J."/>
        </authorList>
    </citation>
    <scope>NUCLEOTIDE SEQUENCE [LARGE SCALE GENOMIC DNA]</scope>
    <source>
        <strain evidence="2">KCTC 0769BP / MBEL55E</strain>
    </source>
</reference>
<dbReference type="Proteomes" id="UP000000607">
    <property type="component" value="Chromosome"/>
</dbReference>
<protein>
    <submittedName>
        <fullName evidence="1">Uncharacterized protein</fullName>
    </submittedName>
</protein>
<dbReference type="HOGENOM" id="CLU_3365750_0_0_6"/>